<gene>
    <name evidence="1" type="ORF">E2C01_022613</name>
</gene>
<dbReference type="Proteomes" id="UP000324222">
    <property type="component" value="Unassembled WGS sequence"/>
</dbReference>
<comment type="caution">
    <text evidence="1">The sequence shown here is derived from an EMBL/GenBank/DDBJ whole genome shotgun (WGS) entry which is preliminary data.</text>
</comment>
<organism evidence="1 2">
    <name type="scientific">Portunus trituberculatus</name>
    <name type="common">Swimming crab</name>
    <name type="synonym">Neptunus trituberculatus</name>
    <dbReference type="NCBI Taxonomy" id="210409"/>
    <lineage>
        <taxon>Eukaryota</taxon>
        <taxon>Metazoa</taxon>
        <taxon>Ecdysozoa</taxon>
        <taxon>Arthropoda</taxon>
        <taxon>Crustacea</taxon>
        <taxon>Multicrustacea</taxon>
        <taxon>Malacostraca</taxon>
        <taxon>Eumalacostraca</taxon>
        <taxon>Eucarida</taxon>
        <taxon>Decapoda</taxon>
        <taxon>Pleocyemata</taxon>
        <taxon>Brachyura</taxon>
        <taxon>Eubrachyura</taxon>
        <taxon>Portunoidea</taxon>
        <taxon>Portunidae</taxon>
        <taxon>Portuninae</taxon>
        <taxon>Portunus</taxon>
    </lineage>
</organism>
<sequence>MFTRTVQCCLHDDLEFRSRRVLKKPLITPRRLKLRVEFATKYLQWDMAKLQQVLWSNEAVLASMCTGD</sequence>
<dbReference type="AlphaFoldDB" id="A0A5B7E9C7"/>
<evidence type="ECO:0008006" key="3">
    <source>
        <dbReference type="Google" id="ProtNLM"/>
    </source>
</evidence>
<accession>A0A5B7E9C7</accession>
<dbReference type="InterPro" id="IPR036397">
    <property type="entry name" value="RNaseH_sf"/>
</dbReference>
<protein>
    <recommendedName>
        <fullName evidence="3">Transposase Tc1-like domain-containing protein</fullName>
    </recommendedName>
</protein>
<evidence type="ECO:0000313" key="1">
    <source>
        <dbReference type="EMBL" id="MPC29384.1"/>
    </source>
</evidence>
<reference evidence="1 2" key="1">
    <citation type="submission" date="2019-05" db="EMBL/GenBank/DDBJ databases">
        <title>Another draft genome of Portunus trituberculatus and its Hox gene families provides insights of decapod evolution.</title>
        <authorList>
            <person name="Jeong J.-H."/>
            <person name="Song I."/>
            <person name="Kim S."/>
            <person name="Choi T."/>
            <person name="Kim D."/>
            <person name="Ryu S."/>
            <person name="Kim W."/>
        </authorList>
    </citation>
    <scope>NUCLEOTIDE SEQUENCE [LARGE SCALE GENOMIC DNA]</scope>
    <source>
        <tissue evidence="1">Muscle</tissue>
    </source>
</reference>
<dbReference type="GO" id="GO:0003676">
    <property type="term" value="F:nucleic acid binding"/>
    <property type="evidence" value="ECO:0007669"/>
    <property type="project" value="InterPro"/>
</dbReference>
<proteinExistence type="predicted"/>
<dbReference type="Gene3D" id="3.30.420.10">
    <property type="entry name" value="Ribonuclease H-like superfamily/Ribonuclease H"/>
    <property type="match status" value="1"/>
</dbReference>
<keyword evidence="2" id="KW-1185">Reference proteome</keyword>
<evidence type="ECO:0000313" key="2">
    <source>
        <dbReference type="Proteomes" id="UP000324222"/>
    </source>
</evidence>
<name>A0A5B7E9C7_PORTR</name>
<dbReference type="EMBL" id="VSRR010002063">
    <property type="protein sequence ID" value="MPC29384.1"/>
    <property type="molecule type" value="Genomic_DNA"/>
</dbReference>